<feature type="domain" description="PDZ" evidence="2">
    <location>
        <begin position="34"/>
        <end position="116"/>
    </location>
</feature>
<dbReference type="Pfam" id="PF13180">
    <property type="entry name" value="PDZ_2"/>
    <property type="match status" value="1"/>
</dbReference>
<keyword evidence="1" id="KW-0732">Signal</keyword>
<reference evidence="3" key="1">
    <citation type="submission" date="2020-01" db="EMBL/GenBank/DDBJ databases">
        <authorList>
            <person name="Meier V. D."/>
            <person name="Meier V D."/>
        </authorList>
    </citation>
    <scope>NUCLEOTIDE SEQUENCE</scope>
    <source>
        <strain evidence="3">HLG_WM_MAG_07</strain>
    </source>
</reference>
<proteinExistence type="predicted"/>
<dbReference type="AlphaFoldDB" id="A0A6S6U1R5"/>
<accession>A0A6S6U1R5</accession>
<evidence type="ECO:0000313" key="3">
    <source>
        <dbReference type="EMBL" id="CAA6820649.1"/>
    </source>
</evidence>
<evidence type="ECO:0000259" key="2">
    <source>
        <dbReference type="SMART" id="SM00228"/>
    </source>
</evidence>
<feature type="signal peptide" evidence="1">
    <location>
        <begin position="1"/>
        <end position="18"/>
    </location>
</feature>
<dbReference type="InterPro" id="IPR001478">
    <property type="entry name" value="PDZ"/>
</dbReference>
<name>A0A6S6U1R5_9GAMM</name>
<sequence length="289" mass="31844">MKLTHVFLLALFTQSAFADSTPTTQPDKKVIGYLGLGVDVVSPQLRAVLPKNIPADQGIVVTSFSKISPAAEEGLKVHDVLLAYDNKPISDPAAFIQWIRDDQPKTDVVLKVVRQGKEKTLNIEIGSQPAVVESVKAQASRPMMPSMGQQQRMTGYPVPGYTVQPPVGYPPVQMYPPATQQIMPMAPQSTPAVAPPGKDYEGLAIRKIGQDIYEASIGFVDSSGQKQRRAYKGNRQQLYAQVLNAKDLPQATRQQLLFAIGPRQQQQNNNFFGMPMNGFTPNKWLNGWR</sequence>
<dbReference type="SMART" id="SM00228">
    <property type="entry name" value="PDZ"/>
    <property type="match status" value="1"/>
</dbReference>
<dbReference type="Gene3D" id="2.30.42.10">
    <property type="match status" value="1"/>
</dbReference>
<dbReference type="EMBL" id="CACVAY010000100">
    <property type="protein sequence ID" value="CAA6820649.1"/>
    <property type="molecule type" value="Genomic_DNA"/>
</dbReference>
<protein>
    <recommendedName>
        <fullName evidence="2">PDZ domain-containing protein</fullName>
    </recommendedName>
</protein>
<evidence type="ECO:0000256" key="1">
    <source>
        <dbReference type="SAM" id="SignalP"/>
    </source>
</evidence>
<feature type="chain" id="PRO_5027835888" description="PDZ domain-containing protein" evidence="1">
    <location>
        <begin position="19"/>
        <end position="289"/>
    </location>
</feature>
<dbReference type="InterPro" id="IPR036034">
    <property type="entry name" value="PDZ_sf"/>
</dbReference>
<gene>
    <name evidence="3" type="ORF">HELGO_WM19513</name>
</gene>
<dbReference type="SUPFAM" id="SSF50156">
    <property type="entry name" value="PDZ domain-like"/>
    <property type="match status" value="1"/>
</dbReference>
<organism evidence="3">
    <name type="scientific">uncultured Thiotrichaceae bacterium</name>
    <dbReference type="NCBI Taxonomy" id="298394"/>
    <lineage>
        <taxon>Bacteria</taxon>
        <taxon>Pseudomonadati</taxon>
        <taxon>Pseudomonadota</taxon>
        <taxon>Gammaproteobacteria</taxon>
        <taxon>Thiotrichales</taxon>
        <taxon>Thiotrichaceae</taxon>
        <taxon>environmental samples</taxon>
    </lineage>
</organism>